<proteinExistence type="predicted"/>
<dbReference type="InterPro" id="IPR014944">
    <property type="entry name" value="Toxin_SymE-like"/>
</dbReference>
<evidence type="ECO:0000259" key="1">
    <source>
        <dbReference type="Pfam" id="PF08845"/>
    </source>
</evidence>
<dbReference type="GO" id="GO:0005737">
    <property type="term" value="C:cytoplasm"/>
    <property type="evidence" value="ECO:0007669"/>
    <property type="project" value="InterPro"/>
</dbReference>
<dbReference type="EMBL" id="CP040428">
    <property type="protein sequence ID" value="QCT20230.1"/>
    <property type="molecule type" value="Genomic_DNA"/>
</dbReference>
<dbReference type="GO" id="GO:0016070">
    <property type="term" value="P:RNA metabolic process"/>
    <property type="evidence" value="ECO:0007669"/>
    <property type="project" value="InterPro"/>
</dbReference>
<organism evidence="2 3">
    <name type="scientific">Jejubacter calystegiae</name>
    <dbReference type="NCBI Taxonomy" id="2579935"/>
    <lineage>
        <taxon>Bacteria</taxon>
        <taxon>Pseudomonadati</taxon>
        <taxon>Pseudomonadota</taxon>
        <taxon>Gammaproteobacteria</taxon>
        <taxon>Enterobacterales</taxon>
        <taxon>Enterobacteriaceae</taxon>
        <taxon>Jejubacter</taxon>
    </lineage>
</organism>
<dbReference type="AlphaFoldDB" id="A0A4P8YHZ5"/>
<keyword evidence="3" id="KW-1185">Reference proteome</keyword>
<evidence type="ECO:0000313" key="3">
    <source>
        <dbReference type="Proteomes" id="UP000302163"/>
    </source>
</evidence>
<dbReference type="RefSeq" id="WP_138096105.1">
    <property type="nucleotide sequence ID" value="NZ_CP040428.1"/>
</dbReference>
<accession>A0A4P8YHZ5</accession>
<name>A0A4P8YHZ5_9ENTR</name>
<sequence length="120" mass="13403">MADAHHKPQAVISKTQRNLKVGYTSIRHENSTTDITTRYSRSPSLHLKGNWLGEVGFETGTPVNVKVLPGCLIILAQETTPSEPEIMQALRKVCKLSTRKQQQIADLIEVISKPQRQNSN</sequence>
<evidence type="ECO:0000313" key="2">
    <source>
        <dbReference type="EMBL" id="QCT20230.1"/>
    </source>
</evidence>
<reference evidence="2 3" key="1">
    <citation type="submission" date="2019-05" db="EMBL/GenBank/DDBJ databases">
        <title>Complete genome sequence of Izhakiella calystegiae KSNA2, an endophyte isolated from beach morning glory (Calystegia soldanella).</title>
        <authorList>
            <person name="Jiang L."/>
            <person name="Jeong J.C."/>
            <person name="Kim C.Y."/>
            <person name="Kim D.H."/>
            <person name="Kim S.W."/>
            <person name="Lee j."/>
        </authorList>
    </citation>
    <scope>NUCLEOTIDE SEQUENCE [LARGE SCALE GENOMIC DNA]</scope>
    <source>
        <strain evidence="2 3">KSNA2</strain>
    </source>
</reference>
<feature type="domain" description="Toxin SymE-like" evidence="1">
    <location>
        <begin position="16"/>
        <end position="74"/>
    </location>
</feature>
<dbReference type="OrthoDB" id="6053337at2"/>
<dbReference type="KEGG" id="izh:FEM41_11505"/>
<dbReference type="Proteomes" id="UP000302163">
    <property type="component" value="Chromosome"/>
</dbReference>
<protein>
    <submittedName>
        <fullName evidence="2">Type I addiction module toxin, SymE family</fullName>
    </submittedName>
</protein>
<dbReference type="Pfam" id="PF08845">
    <property type="entry name" value="SymE_toxin"/>
    <property type="match status" value="1"/>
</dbReference>
<gene>
    <name evidence="2" type="ORF">FEM41_11505</name>
</gene>
<dbReference type="GO" id="GO:0003723">
    <property type="term" value="F:RNA binding"/>
    <property type="evidence" value="ECO:0007669"/>
    <property type="project" value="InterPro"/>
</dbReference>
<dbReference type="GO" id="GO:0016788">
    <property type="term" value="F:hydrolase activity, acting on ester bonds"/>
    <property type="evidence" value="ECO:0007669"/>
    <property type="project" value="InterPro"/>
</dbReference>